<dbReference type="Proteomes" id="UP000186868">
    <property type="component" value="Unassembled WGS sequence"/>
</dbReference>
<feature type="modified residue" description="4-aspartylphosphate" evidence="2">
    <location>
        <position position="52"/>
    </location>
</feature>
<dbReference type="Gene3D" id="3.40.50.2300">
    <property type="match status" value="1"/>
</dbReference>
<dbReference type="STRING" id="1921803.NIES593_13095"/>
<evidence type="ECO:0000313" key="4">
    <source>
        <dbReference type="EMBL" id="OKH22402.1"/>
    </source>
</evidence>
<accession>A0A1U7HFM2</accession>
<dbReference type="OrthoDB" id="9763484at2"/>
<evidence type="ECO:0000313" key="5">
    <source>
        <dbReference type="Proteomes" id="UP000186868"/>
    </source>
</evidence>
<dbReference type="GO" id="GO:0000160">
    <property type="term" value="P:phosphorelay signal transduction system"/>
    <property type="evidence" value="ECO:0007669"/>
    <property type="project" value="InterPro"/>
</dbReference>
<dbReference type="Pfam" id="PF00072">
    <property type="entry name" value="Response_reg"/>
    <property type="match status" value="1"/>
</dbReference>
<dbReference type="PANTHER" id="PTHR43156">
    <property type="entry name" value="STAGE II SPORULATION PROTEIN E-RELATED"/>
    <property type="match status" value="1"/>
</dbReference>
<feature type="domain" description="Response regulatory" evidence="3">
    <location>
        <begin position="3"/>
        <end position="119"/>
    </location>
</feature>
<dbReference type="InterPro" id="IPR052016">
    <property type="entry name" value="Bact_Sigma-Reg"/>
</dbReference>
<dbReference type="PROSITE" id="PS50110">
    <property type="entry name" value="RESPONSE_REGULATORY"/>
    <property type="match status" value="1"/>
</dbReference>
<dbReference type="SUPFAM" id="SSF52172">
    <property type="entry name" value="CheY-like"/>
    <property type="match status" value="1"/>
</dbReference>
<reference evidence="4 5" key="1">
    <citation type="submission" date="2016-11" db="EMBL/GenBank/DDBJ databases">
        <title>Draft Genome Sequences of Nine Cyanobacterial Strains from Diverse Habitats.</title>
        <authorList>
            <person name="Zhu T."/>
            <person name="Hou S."/>
            <person name="Lu X."/>
            <person name="Hess W.R."/>
        </authorList>
    </citation>
    <scope>NUCLEOTIDE SEQUENCE [LARGE SCALE GENOMIC DNA]</scope>
    <source>
        <strain evidence="4 5">NIES-593</strain>
    </source>
</reference>
<dbReference type="PANTHER" id="PTHR43156:SF2">
    <property type="entry name" value="STAGE II SPORULATION PROTEIN E"/>
    <property type="match status" value="1"/>
</dbReference>
<evidence type="ECO:0000256" key="2">
    <source>
        <dbReference type="PROSITE-ProRule" id="PRU00169"/>
    </source>
</evidence>
<dbReference type="GO" id="GO:0016791">
    <property type="term" value="F:phosphatase activity"/>
    <property type="evidence" value="ECO:0007669"/>
    <property type="project" value="TreeGrafter"/>
</dbReference>
<proteinExistence type="predicted"/>
<keyword evidence="5" id="KW-1185">Reference proteome</keyword>
<comment type="caution">
    <text evidence="4">The sequence shown here is derived from an EMBL/GenBank/DDBJ whole genome shotgun (WGS) entry which is preliminary data.</text>
</comment>
<organism evidence="4 5">
    <name type="scientific">Hydrococcus rivularis NIES-593</name>
    <dbReference type="NCBI Taxonomy" id="1921803"/>
    <lineage>
        <taxon>Bacteria</taxon>
        <taxon>Bacillati</taxon>
        <taxon>Cyanobacteriota</taxon>
        <taxon>Cyanophyceae</taxon>
        <taxon>Pleurocapsales</taxon>
        <taxon>Hydrococcaceae</taxon>
        <taxon>Hydrococcus</taxon>
    </lineage>
</organism>
<dbReference type="SMART" id="SM00448">
    <property type="entry name" value="REC"/>
    <property type="match status" value="1"/>
</dbReference>
<evidence type="ECO:0000256" key="1">
    <source>
        <dbReference type="ARBA" id="ARBA00022801"/>
    </source>
</evidence>
<keyword evidence="2" id="KW-0597">Phosphoprotein</keyword>
<keyword evidence="1" id="KW-0378">Hydrolase</keyword>
<dbReference type="Pfam" id="PF07228">
    <property type="entry name" value="SpoIIE"/>
    <property type="match status" value="1"/>
</dbReference>
<dbReference type="Gene3D" id="3.60.40.10">
    <property type="entry name" value="PPM-type phosphatase domain"/>
    <property type="match status" value="1"/>
</dbReference>
<dbReference type="AlphaFoldDB" id="A0A1U7HFM2"/>
<gene>
    <name evidence="4" type="ORF">NIES593_13095</name>
</gene>
<dbReference type="InterPro" id="IPR001789">
    <property type="entry name" value="Sig_transdc_resp-reg_receiver"/>
</dbReference>
<dbReference type="CDD" id="cd17574">
    <property type="entry name" value="REC_OmpR"/>
    <property type="match status" value="1"/>
</dbReference>
<evidence type="ECO:0000259" key="3">
    <source>
        <dbReference type="PROSITE" id="PS50110"/>
    </source>
</evidence>
<dbReference type="SMART" id="SM00331">
    <property type="entry name" value="PP2C_SIG"/>
    <property type="match status" value="1"/>
</dbReference>
<dbReference type="InterPro" id="IPR001932">
    <property type="entry name" value="PPM-type_phosphatase-like_dom"/>
</dbReference>
<dbReference type="EMBL" id="MRCB01000014">
    <property type="protein sequence ID" value="OKH22402.1"/>
    <property type="molecule type" value="Genomic_DNA"/>
</dbReference>
<dbReference type="InterPro" id="IPR011006">
    <property type="entry name" value="CheY-like_superfamily"/>
</dbReference>
<name>A0A1U7HFM2_9CYAN</name>
<sequence length="379" mass="43117">MVKILVIDDDSIVRVLLERTLTQCGYEAIVASNGEEGLEKALHVRPALVICDWLMPGMNGLEVCRQIKTTPELSTTFFILLTSLGSIEDRVKGLDAGADDFLCKPIEMNELKARIRAGLRLHQLSRDLQIQKQLLEAELAEAAEYVCSILPEPLNDPSIAIDMRFIPSRQLGGDGFDYYWLDSDRLAIYLLDVSGHGLRAALPSLSVINLLRSRGLSKVNYYRPSEVLRGLNKVFQMTHRNDKYFTIWYGVYDRKKLQLTYSSAGHPPAILLSPNAQGKTIEQPLKTPGFPVGMFADAEYTDADCQIIQPSSLYLFSDGIYEIERPDGKIWGLKEFIKFLRIYHSMPRHNLDLLLDYIQTWNTKKQFDDDLSIMQINFY</sequence>
<dbReference type="RefSeq" id="WP_073600007.1">
    <property type="nucleotide sequence ID" value="NZ_MRCB01000014.1"/>
</dbReference>
<dbReference type="InterPro" id="IPR036457">
    <property type="entry name" value="PPM-type-like_dom_sf"/>
</dbReference>
<protein>
    <submittedName>
        <fullName evidence="4">Regulator</fullName>
    </submittedName>
</protein>